<evidence type="ECO:0000313" key="1">
    <source>
        <dbReference type="EMBL" id="EJW94539.1"/>
    </source>
</evidence>
<sequence>MRRYGYHLRYTSGRSWFWHRKLPGLSCDRPADVCLLSGFHHNGHE</sequence>
<accession>J9G4Y7</accession>
<comment type="caution">
    <text evidence="1">The sequence shown here is derived from an EMBL/GenBank/DDBJ whole genome shotgun (WGS) entry which is preliminary data.</text>
</comment>
<reference evidence="1" key="1">
    <citation type="journal article" date="2012" name="PLoS ONE">
        <title>Gene sets for utilization of primary and secondary nutrition supplies in the distal gut of endangered iberian lynx.</title>
        <authorList>
            <person name="Alcaide M."/>
            <person name="Messina E."/>
            <person name="Richter M."/>
            <person name="Bargiela R."/>
            <person name="Peplies J."/>
            <person name="Huws S.A."/>
            <person name="Newbold C.J."/>
            <person name="Golyshin P.N."/>
            <person name="Simon M.A."/>
            <person name="Lopez G."/>
            <person name="Yakimov M.M."/>
            <person name="Ferrer M."/>
        </authorList>
    </citation>
    <scope>NUCLEOTIDE SEQUENCE</scope>
</reference>
<organism evidence="1">
    <name type="scientific">gut metagenome</name>
    <dbReference type="NCBI Taxonomy" id="749906"/>
    <lineage>
        <taxon>unclassified sequences</taxon>
        <taxon>metagenomes</taxon>
        <taxon>organismal metagenomes</taxon>
    </lineage>
</organism>
<dbReference type="EMBL" id="AMCI01006319">
    <property type="protein sequence ID" value="EJW94539.1"/>
    <property type="molecule type" value="Genomic_DNA"/>
</dbReference>
<gene>
    <name evidence="1" type="ORF">EVA_17355</name>
</gene>
<proteinExistence type="predicted"/>
<protein>
    <submittedName>
        <fullName evidence="1">Uncharacterized protein</fullName>
    </submittedName>
</protein>
<name>J9G4Y7_9ZZZZ</name>
<dbReference type="AlphaFoldDB" id="J9G4Y7"/>